<name>A0ACB8TVT6_9APHY</name>
<protein>
    <submittedName>
        <fullName evidence="1">Uncharacterized protein</fullName>
    </submittedName>
</protein>
<dbReference type="Proteomes" id="UP001055072">
    <property type="component" value="Unassembled WGS sequence"/>
</dbReference>
<evidence type="ECO:0000313" key="2">
    <source>
        <dbReference type="Proteomes" id="UP001055072"/>
    </source>
</evidence>
<dbReference type="EMBL" id="MU274926">
    <property type="protein sequence ID" value="KAI0086100.1"/>
    <property type="molecule type" value="Genomic_DNA"/>
</dbReference>
<evidence type="ECO:0000313" key="1">
    <source>
        <dbReference type="EMBL" id="KAI0086100.1"/>
    </source>
</evidence>
<reference evidence="1" key="1">
    <citation type="journal article" date="2021" name="Environ. Microbiol.">
        <title>Gene family expansions and transcriptome signatures uncover fungal adaptations to wood decay.</title>
        <authorList>
            <person name="Hage H."/>
            <person name="Miyauchi S."/>
            <person name="Viragh M."/>
            <person name="Drula E."/>
            <person name="Min B."/>
            <person name="Chaduli D."/>
            <person name="Navarro D."/>
            <person name="Favel A."/>
            <person name="Norest M."/>
            <person name="Lesage-Meessen L."/>
            <person name="Balint B."/>
            <person name="Merenyi Z."/>
            <person name="de Eugenio L."/>
            <person name="Morin E."/>
            <person name="Martinez A.T."/>
            <person name="Baldrian P."/>
            <person name="Stursova M."/>
            <person name="Martinez M.J."/>
            <person name="Novotny C."/>
            <person name="Magnuson J.K."/>
            <person name="Spatafora J.W."/>
            <person name="Maurice S."/>
            <person name="Pangilinan J."/>
            <person name="Andreopoulos W."/>
            <person name="LaButti K."/>
            <person name="Hundley H."/>
            <person name="Na H."/>
            <person name="Kuo A."/>
            <person name="Barry K."/>
            <person name="Lipzen A."/>
            <person name="Henrissat B."/>
            <person name="Riley R."/>
            <person name="Ahrendt S."/>
            <person name="Nagy L.G."/>
            <person name="Grigoriev I.V."/>
            <person name="Martin F."/>
            <person name="Rosso M.N."/>
        </authorList>
    </citation>
    <scope>NUCLEOTIDE SEQUENCE</scope>
    <source>
        <strain evidence="1">CBS 384.51</strain>
    </source>
</reference>
<comment type="caution">
    <text evidence="1">The sequence shown here is derived from an EMBL/GenBank/DDBJ whole genome shotgun (WGS) entry which is preliminary data.</text>
</comment>
<gene>
    <name evidence="1" type="ORF">BDY19DRAFT_379911</name>
</gene>
<organism evidence="1 2">
    <name type="scientific">Irpex rosettiformis</name>
    <dbReference type="NCBI Taxonomy" id="378272"/>
    <lineage>
        <taxon>Eukaryota</taxon>
        <taxon>Fungi</taxon>
        <taxon>Dikarya</taxon>
        <taxon>Basidiomycota</taxon>
        <taxon>Agaricomycotina</taxon>
        <taxon>Agaricomycetes</taxon>
        <taxon>Polyporales</taxon>
        <taxon>Irpicaceae</taxon>
        <taxon>Irpex</taxon>
    </lineage>
</organism>
<keyword evidence="2" id="KW-1185">Reference proteome</keyword>
<proteinExistence type="predicted"/>
<accession>A0ACB8TVT6</accession>
<sequence length="116" mass="12542">MHTGSLSDVVRSCVRRLCIFVQSRPHSLKQCACSTGHTIAVISDINVSYLFANIKLTTDLRKFLCALNPDSMPLDFASIISILAPRLADEGNHDFELAAGQAAKAAVRSTDARAQP</sequence>